<organism evidence="2 3">
    <name type="scientific">Thalassotalea psychrophila</name>
    <dbReference type="NCBI Taxonomy" id="3065647"/>
    <lineage>
        <taxon>Bacteria</taxon>
        <taxon>Pseudomonadati</taxon>
        <taxon>Pseudomonadota</taxon>
        <taxon>Gammaproteobacteria</taxon>
        <taxon>Alteromonadales</taxon>
        <taxon>Colwelliaceae</taxon>
        <taxon>Thalassotalea</taxon>
    </lineage>
</organism>
<sequence length="227" mass="25677">MYQYSIELALFDFIPVMLSALGLYFVVKIINANNDEYQTLTKVAALMIVFGGVSKATWKLLIASADLNFMWLNNNLFIFMAPGFAFLTFCLYAARKRYNQQSIKATAWRCPATIVAIFAIISLTLAITYPDKKLWFFALLGLLTLSNLVFIWHAIRHSWQVKVRSSALLYLLNIIGIFTLSGIARMNDQREAIQWVAEFTNTATQGAFALAGYLLWKKTRSSITAAK</sequence>
<feature type="transmembrane region" description="Helical" evidence="1">
    <location>
        <begin position="76"/>
        <end position="94"/>
    </location>
</feature>
<feature type="transmembrane region" description="Helical" evidence="1">
    <location>
        <begin position="192"/>
        <end position="216"/>
    </location>
</feature>
<keyword evidence="1" id="KW-0472">Membrane</keyword>
<evidence type="ECO:0000313" key="2">
    <source>
        <dbReference type="EMBL" id="WNC72207.1"/>
    </source>
</evidence>
<protein>
    <submittedName>
        <fullName evidence="2">Uncharacterized protein</fullName>
    </submittedName>
</protein>
<feature type="transmembrane region" description="Helical" evidence="1">
    <location>
        <begin position="167"/>
        <end position="186"/>
    </location>
</feature>
<feature type="transmembrane region" description="Helical" evidence="1">
    <location>
        <begin position="6"/>
        <end position="27"/>
    </location>
</feature>
<gene>
    <name evidence="2" type="ORF">RGQ13_19105</name>
</gene>
<feature type="transmembrane region" description="Helical" evidence="1">
    <location>
        <begin position="106"/>
        <end position="128"/>
    </location>
</feature>
<feature type="transmembrane region" description="Helical" evidence="1">
    <location>
        <begin position="39"/>
        <end position="56"/>
    </location>
</feature>
<proteinExistence type="predicted"/>
<dbReference type="Proteomes" id="UP001258994">
    <property type="component" value="Chromosome"/>
</dbReference>
<dbReference type="EMBL" id="CP134145">
    <property type="protein sequence ID" value="WNC72207.1"/>
    <property type="molecule type" value="Genomic_DNA"/>
</dbReference>
<accession>A0ABY9TTQ7</accession>
<reference evidence="3" key="1">
    <citation type="submission" date="2023-09" db="EMBL/GenBank/DDBJ databases">
        <authorList>
            <person name="Li S."/>
            <person name="Li X."/>
            <person name="Zhang C."/>
            <person name="Zhao Z."/>
        </authorList>
    </citation>
    <scope>NUCLEOTIDE SEQUENCE [LARGE SCALE GENOMIC DNA]</scope>
    <source>
        <strain evidence="3">SQ149</strain>
    </source>
</reference>
<dbReference type="RefSeq" id="WP_348391326.1">
    <property type="nucleotide sequence ID" value="NZ_CP134145.1"/>
</dbReference>
<evidence type="ECO:0000313" key="3">
    <source>
        <dbReference type="Proteomes" id="UP001258994"/>
    </source>
</evidence>
<keyword evidence="1" id="KW-0812">Transmembrane</keyword>
<name>A0ABY9TTQ7_9GAMM</name>
<evidence type="ECO:0000256" key="1">
    <source>
        <dbReference type="SAM" id="Phobius"/>
    </source>
</evidence>
<keyword evidence="3" id="KW-1185">Reference proteome</keyword>
<feature type="transmembrane region" description="Helical" evidence="1">
    <location>
        <begin position="134"/>
        <end position="155"/>
    </location>
</feature>
<keyword evidence="1" id="KW-1133">Transmembrane helix</keyword>